<evidence type="ECO:0000256" key="1">
    <source>
        <dbReference type="PROSITE-ProRule" id="PRU00042"/>
    </source>
</evidence>
<dbReference type="PROSITE" id="PS00028">
    <property type="entry name" value="ZINC_FINGER_C2H2_1"/>
    <property type="match status" value="2"/>
</dbReference>
<dbReference type="GO" id="GO:0008270">
    <property type="term" value="F:zinc ion binding"/>
    <property type="evidence" value="ECO:0007669"/>
    <property type="project" value="UniProtKB-KW"/>
</dbReference>
<feature type="domain" description="C2H2-type" evidence="2">
    <location>
        <begin position="31"/>
        <end position="54"/>
    </location>
</feature>
<reference evidence="3" key="1">
    <citation type="submission" date="2024-03" db="EMBL/GenBank/DDBJ databases">
        <title>WGS assembly of Saponaria officinalis var. Norfolk2.</title>
        <authorList>
            <person name="Jenkins J."/>
            <person name="Shu S."/>
            <person name="Grimwood J."/>
            <person name="Barry K."/>
            <person name="Goodstein D."/>
            <person name="Schmutz J."/>
            <person name="Leebens-Mack J."/>
            <person name="Osbourn A."/>
        </authorList>
    </citation>
    <scope>NUCLEOTIDE SEQUENCE [LARGE SCALE GENOMIC DNA]</scope>
    <source>
        <strain evidence="3">JIC</strain>
    </source>
</reference>
<proteinExistence type="predicted"/>
<dbReference type="Gene3D" id="3.30.160.60">
    <property type="entry name" value="Classic Zinc Finger"/>
    <property type="match status" value="1"/>
</dbReference>
<feature type="domain" description="C2H2-type" evidence="2">
    <location>
        <begin position="265"/>
        <end position="292"/>
    </location>
</feature>
<comment type="caution">
    <text evidence="3">The sequence shown here is derived from an EMBL/GenBank/DDBJ whole genome shotgun (WGS) entry which is preliminary data.</text>
</comment>
<dbReference type="EMBL" id="JBDFQZ010000012">
    <property type="protein sequence ID" value="KAK9671000.1"/>
    <property type="molecule type" value="Genomic_DNA"/>
</dbReference>
<gene>
    <name evidence="3" type="ORF">RND81_12G000200</name>
</gene>
<dbReference type="InterPro" id="IPR044286">
    <property type="entry name" value="SINL_plant"/>
</dbReference>
<keyword evidence="1" id="KW-0863">Zinc-finger</keyword>
<evidence type="ECO:0000259" key="2">
    <source>
        <dbReference type="PROSITE" id="PS50157"/>
    </source>
</evidence>
<dbReference type="PANTHER" id="PTHR46632">
    <property type="entry name" value="E3 UBIQUITIN-PROTEIN LIGASE SINA-LIKE 4"/>
    <property type="match status" value="1"/>
</dbReference>
<dbReference type="PANTHER" id="PTHR46632:SF16">
    <property type="entry name" value="E3 UBIQUITIN-PROTEIN LIGASE SINA-LIKE 10"/>
    <property type="match status" value="1"/>
</dbReference>
<dbReference type="Proteomes" id="UP001443914">
    <property type="component" value="Unassembled WGS sequence"/>
</dbReference>
<keyword evidence="4" id="KW-1185">Reference proteome</keyword>
<dbReference type="SMART" id="SM00355">
    <property type="entry name" value="ZnF_C2H2"/>
    <property type="match status" value="2"/>
</dbReference>
<dbReference type="InterPro" id="IPR013087">
    <property type="entry name" value="Znf_C2H2_type"/>
</dbReference>
<name>A0AAW1H1E2_SAPOF</name>
<accession>A0AAW1H1E2</accession>
<keyword evidence="1" id="KW-0862">Zinc</keyword>
<keyword evidence="1" id="KW-0479">Metal-binding</keyword>
<evidence type="ECO:0000313" key="3">
    <source>
        <dbReference type="EMBL" id="KAK9671000.1"/>
    </source>
</evidence>
<dbReference type="SUPFAM" id="SSF49599">
    <property type="entry name" value="TRAF domain-like"/>
    <property type="match status" value="1"/>
</dbReference>
<dbReference type="PROSITE" id="PS50157">
    <property type="entry name" value="ZINC_FINGER_C2H2_2"/>
    <property type="match status" value="2"/>
</dbReference>
<dbReference type="AlphaFoldDB" id="A0AAW1H1E2"/>
<sequence>MGLICPNKSNGCNMLLSIEDFDLHSCPNSVYTCPLCRVDFIDIRTLKLHLEIHTPLEVPLRENFKITIGHGDKRLLKEKGSRNFFLLSFEDSSLMVNHMWWDESRSFGLIVDDDDSDDTWCLTGNTSDTRSGSVVQRLQLPMSSIPGESITISMSLGRESDAKRTVAVLKNLGRLECEICCKIVTPPVYHCYKNHGVCGICFKKFPEQQRRQCRYCFQGVTICRTASYILRNSQWYCSNENKGCQHIMPIENYERHVDKCLKRRFYCPMCNRGFDTLDFLKDHLRYHNKNKLKYMKETTLTLCRGRYLLQEESTSTDEYFLLIFEDNCICLQHMCWASKENYYMEFEDLGCDWAFYGETTEVEKIPRLSARFMSIPETVLNPKSILPIPITVRMLHGGF</sequence>
<protein>
    <recommendedName>
        <fullName evidence="2">C2H2-type domain-containing protein</fullName>
    </recommendedName>
</protein>
<evidence type="ECO:0000313" key="4">
    <source>
        <dbReference type="Proteomes" id="UP001443914"/>
    </source>
</evidence>
<organism evidence="3 4">
    <name type="scientific">Saponaria officinalis</name>
    <name type="common">Common soapwort</name>
    <name type="synonym">Lychnis saponaria</name>
    <dbReference type="NCBI Taxonomy" id="3572"/>
    <lineage>
        <taxon>Eukaryota</taxon>
        <taxon>Viridiplantae</taxon>
        <taxon>Streptophyta</taxon>
        <taxon>Embryophyta</taxon>
        <taxon>Tracheophyta</taxon>
        <taxon>Spermatophyta</taxon>
        <taxon>Magnoliopsida</taxon>
        <taxon>eudicotyledons</taxon>
        <taxon>Gunneridae</taxon>
        <taxon>Pentapetalae</taxon>
        <taxon>Caryophyllales</taxon>
        <taxon>Caryophyllaceae</taxon>
        <taxon>Caryophylleae</taxon>
        <taxon>Saponaria</taxon>
    </lineage>
</organism>